<accession>A0AAF0TUM4</accession>
<dbReference type="EMBL" id="CP133617">
    <property type="protein sequence ID" value="WMV32874.1"/>
    <property type="molecule type" value="Genomic_DNA"/>
</dbReference>
<sequence length="128" mass="14817">MKKNVHENVTQEVPQVPVDPLAEQVTNDEFQDTFHVSAQTMMAHANRVILAVNPNVGTTTTRVRDFTRMNPPKFHGTRIKEDPRKFIDEVYKVLTIMGEKPWKTQNWSLINLRVLIKYSSTNGRNRGR</sequence>
<dbReference type="Proteomes" id="UP001234989">
    <property type="component" value="Chromosome 6"/>
</dbReference>
<protein>
    <recommendedName>
        <fullName evidence="3">Gag-pol polyprotein</fullName>
    </recommendedName>
</protein>
<keyword evidence="2" id="KW-1185">Reference proteome</keyword>
<evidence type="ECO:0000313" key="2">
    <source>
        <dbReference type="Proteomes" id="UP001234989"/>
    </source>
</evidence>
<organism evidence="1 2">
    <name type="scientific">Solanum verrucosum</name>
    <dbReference type="NCBI Taxonomy" id="315347"/>
    <lineage>
        <taxon>Eukaryota</taxon>
        <taxon>Viridiplantae</taxon>
        <taxon>Streptophyta</taxon>
        <taxon>Embryophyta</taxon>
        <taxon>Tracheophyta</taxon>
        <taxon>Spermatophyta</taxon>
        <taxon>Magnoliopsida</taxon>
        <taxon>eudicotyledons</taxon>
        <taxon>Gunneridae</taxon>
        <taxon>Pentapetalae</taxon>
        <taxon>asterids</taxon>
        <taxon>lamiids</taxon>
        <taxon>Solanales</taxon>
        <taxon>Solanaceae</taxon>
        <taxon>Solanoideae</taxon>
        <taxon>Solaneae</taxon>
        <taxon>Solanum</taxon>
    </lineage>
</organism>
<gene>
    <name evidence="1" type="ORF">MTR67_026259</name>
</gene>
<reference evidence="1" key="1">
    <citation type="submission" date="2023-08" db="EMBL/GenBank/DDBJ databases">
        <title>A de novo genome assembly of Solanum verrucosum Schlechtendal, a Mexican diploid species geographically isolated from the other diploid A-genome species in potato relatives.</title>
        <authorList>
            <person name="Hosaka K."/>
        </authorList>
    </citation>
    <scope>NUCLEOTIDE SEQUENCE</scope>
    <source>
        <tissue evidence="1">Young leaves</tissue>
    </source>
</reference>
<proteinExistence type="predicted"/>
<name>A0AAF0TUM4_SOLVR</name>
<dbReference type="AlphaFoldDB" id="A0AAF0TUM4"/>
<evidence type="ECO:0008006" key="3">
    <source>
        <dbReference type="Google" id="ProtNLM"/>
    </source>
</evidence>
<evidence type="ECO:0000313" key="1">
    <source>
        <dbReference type="EMBL" id="WMV32874.1"/>
    </source>
</evidence>